<organism evidence="2 3">
    <name type="scientific">Fredinandcohnia quinoae</name>
    <dbReference type="NCBI Taxonomy" id="2918902"/>
    <lineage>
        <taxon>Bacteria</taxon>
        <taxon>Bacillati</taxon>
        <taxon>Bacillota</taxon>
        <taxon>Bacilli</taxon>
        <taxon>Bacillales</taxon>
        <taxon>Bacillaceae</taxon>
        <taxon>Fredinandcohnia</taxon>
    </lineage>
</organism>
<gene>
    <name evidence="2" type="ORF">MJG50_01295</name>
</gene>
<protein>
    <submittedName>
        <fullName evidence="2">YkyA family protein</fullName>
    </submittedName>
</protein>
<evidence type="ECO:0000313" key="3">
    <source>
        <dbReference type="Proteomes" id="UP001431131"/>
    </source>
</evidence>
<feature type="coiled-coil region" evidence="1">
    <location>
        <begin position="93"/>
        <end position="146"/>
    </location>
</feature>
<dbReference type="Gene3D" id="1.20.120.570">
    <property type="entry name" value="YkyA-like"/>
    <property type="match status" value="1"/>
</dbReference>
<dbReference type="PROSITE" id="PS51257">
    <property type="entry name" value="PROKAR_LIPOPROTEIN"/>
    <property type="match status" value="1"/>
</dbReference>
<dbReference type="EMBL" id="JAKTTI010000001">
    <property type="protein sequence ID" value="MCH1623947.1"/>
    <property type="molecule type" value="Genomic_DNA"/>
</dbReference>
<dbReference type="RefSeq" id="WP_240252089.1">
    <property type="nucleotide sequence ID" value="NZ_JAKTTI010000001.1"/>
</dbReference>
<keyword evidence="3" id="KW-1185">Reference proteome</keyword>
<dbReference type="SUPFAM" id="SSF140423">
    <property type="entry name" value="MW0975(SA0943)-like"/>
    <property type="match status" value="1"/>
</dbReference>
<evidence type="ECO:0000256" key="1">
    <source>
        <dbReference type="SAM" id="Coils"/>
    </source>
</evidence>
<comment type="caution">
    <text evidence="2">The sequence shown here is derived from an EMBL/GenBank/DDBJ whole genome shotgun (WGS) entry which is preliminary data.</text>
</comment>
<dbReference type="Pfam" id="PF10368">
    <property type="entry name" value="YkyA"/>
    <property type="match status" value="1"/>
</dbReference>
<dbReference type="AlphaFoldDB" id="A0AAW5E239"/>
<dbReference type="InterPro" id="IPR036785">
    <property type="entry name" value="YkyA-like_sf"/>
</dbReference>
<evidence type="ECO:0000313" key="2">
    <source>
        <dbReference type="EMBL" id="MCH1623947.1"/>
    </source>
</evidence>
<keyword evidence="1" id="KW-0175">Coiled coil</keyword>
<proteinExistence type="predicted"/>
<reference evidence="2" key="1">
    <citation type="submission" date="2022-02" db="EMBL/GenBank/DDBJ databases">
        <title>Fredinandcohnia quinoae sp. nov. isolated from Chenopodium quinoa seeds.</title>
        <authorList>
            <person name="Saati-Santamaria Z."/>
            <person name="Flores-Felix J.D."/>
            <person name="Igual J.M."/>
            <person name="Velazquez E."/>
            <person name="Garcia-Fraile P."/>
            <person name="Martinez-Molina E."/>
        </authorList>
    </citation>
    <scope>NUCLEOTIDE SEQUENCE</scope>
    <source>
        <strain evidence="2">SECRCQ15</strain>
    </source>
</reference>
<sequence length="224" mass="26309">MKNYRYKWLVILLGISIMLTGCIGGPTPEEEIYKTLEKVVTLEKTFEEQQEPLIQLEKKERKLYDQIISLGMKEYDKIVSLSDEALNIVNERETKLNNEYESIKSSKEEFENAVKSINDIKDKDLKEEAEELVALMQKRYESYDKLYADYSEAINNDKLLYEMFKKEQLTLEELEGQINKINTIYEKVVSSNDLFNNVTNQYNEAKVNFYKQAGLKVVYGDEKE</sequence>
<accession>A0AAW5E239</accession>
<name>A0AAW5E239_9BACI</name>
<dbReference type="Proteomes" id="UP001431131">
    <property type="component" value="Unassembled WGS sequence"/>
</dbReference>
<dbReference type="InterPro" id="IPR019454">
    <property type="entry name" value="Lipoprot_YkyA-like"/>
</dbReference>